<accession>A0A1M4VML6</accession>
<dbReference type="InterPro" id="IPR036439">
    <property type="entry name" value="Dockerin_dom_sf"/>
</dbReference>
<dbReference type="Pfam" id="PF00404">
    <property type="entry name" value="Dockerin_1"/>
    <property type="match status" value="1"/>
</dbReference>
<evidence type="ECO:0000256" key="1">
    <source>
        <dbReference type="SAM" id="MobiDB-lite"/>
    </source>
</evidence>
<evidence type="ECO:0000313" key="3">
    <source>
        <dbReference type="EMBL" id="SHE70050.1"/>
    </source>
</evidence>
<feature type="region of interest" description="Disordered" evidence="1">
    <location>
        <begin position="546"/>
        <end position="570"/>
    </location>
</feature>
<dbReference type="InterPro" id="IPR016134">
    <property type="entry name" value="Dockerin_dom"/>
</dbReference>
<dbReference type="GO" id="GO:0000272">
    <property type="term" value="P:polysaccharide catabolic process"/>
    <property type="evidence" value="ECO:0007669"/>
    <property type="project" value="InterPro"/>
</dbReference>
<dbReference type="GO" id="GO:0030288">
    <property type="term" value="C:outer membrane-bounded periplasmic space"/>
    <property type="evidence" value="ECO:0007669"/>
    <property type="project" value="TreeGrafter"/>
</dbReference>
<dbReference type="InterPro" id="IPR051922">
    <property type="entry name" value="Bact_Sporulation_Assoc"/>
</dbReference>
<keyword evidence="4" id="KW-1185">Reference proteome</keyword>
<dbReference type="SUPFAM" id="SSF63446">
    <property type="entry name" value="Type I dockerin domain"/>
    <property type="match status" value="1"/>
</dbReference>
<feature type="domain" description="Dockerin" evidence="2">
    <location>
        <begin position="634"/>
        <end position="701"/>
    </location>
</feature>
<dbReference type="CDD" id="cd14256">
    <property type="entry name" value="Dockerin_I"/>
    <property type="match status" value="1"/>
</dbReference>
<dbReference type="InterPro" id="IPR013486">
    <property type="entry name" value="SpoIID/LytB"/>
</dbReference>
<evidence type="ECO:0000259" key="2">
    <source>
        <dbReference type="PROSITE" id="PS51766"/>
    </source>
</evidence>
<reference evidence="3 4" key="1">
    <citation type="submission" date="2016-11" db="EMBL/GenBank/DDBJ databases">
        <authorList>
            <person name="Jaros S."/>
            <person name="Januszkiewicz K."/>
            <person name="Wedrychowicz H."/>
        </authorList>
    </citation>
    <scope>NUCLEOTIDE SEQUENCE [LARGE SCALE GENOMIC DNA]</scope>
    <source>
        <strain evidence="3 4">DSM 14828</strain>
    </source>
</reference>
<dbReference type="NCBIfam" id="TIGR02669">
    <property type="entry name" value="SpoIID_LytB"/>
    <property type="match status" value="1"/>
</dbReference>
<protein>
    <submittedName>
        <fullName evidence="3">SpoIID/LytB domain protein</fullName>
    </submittedName>
</protein>
<dbReference type="RefSeq" id="WP_073270025.1">
    <property type="nucleotide sequence ID" value="NZ_FQTU01000005.1"/>
</dbReference>
<dbReference type="EMBL" id="FQTU01000005">
    <property type="protein sequence ID" value="SHE70050.1"/>
    <property type="molecule type" value="Genomic_DNA"/>
</dbReference>
<dbReference type="InterPro" id="IPR002105">
    <property type="entry name" value="Dockerin_1_rpt"/>
</dbReference>
<dbReference type="Proteomes" id="UP000184251">
    <property type="component" value="Unassembled WGS sequence"/>
</dbReference>
<dbReference type="OrthoDB" id="9794671at2"/>
<dbReference type="GO" id="GO:0030435">
    <property type="term" value="P:sporulation resulting in formation of a cellular spore"/>
    <property type="evidence" value="ECO:0007669"/>
    <property type="project" value="InterPro"/>
</dbReference>
<dbReference type="PROSITE" id="PS00018">
    <property type="entry name" value="EF_HAND_1"/>
    <property type="match status" value="1"/>
</dbReference>
<name>A0A1M4VML6_9FIRM</name>
<feature type="compositionally biased region" description="Polar residues" evidence="1">
    <location>
        <begin position="556"/>
        <end position="570"/>
    </location>
</feature>
<dbReference type="InterPro" id="IPR013693">
    <property type="entry name" value="SpoIID/LytB_N"/>
</dbReference>
<proteinExistence type="predicted"/>
<dbReference type="PROSITE" id="PS51766">
    <property type="entry name" value="DOCKERIN"/>
    <property type="match status" value="1"/>
</dbReference>
<gene>
    <name evidence="3" type="ORF">SAMN02746064_01043</name>
</gene>
<evidence type="ECO:0000313" key="4">
    <source>
        <dbReference type="Proteomes" id="UP000184251"/>
    </source>
</evidence>
<dbReference type="PANTHER" id="PTHR30032:SF4">
    <property type="entry name" value="AMIDASE ENHANCER"/>
    <property type="match status" value="1"/>
</dbReference>
<dbReference type="AlphaFoldDB" id="A0A1M4VML6"/>
<organism evidence="3 4">
    <name type="scientific">Alkalibacter saccharofermentans DSM 14828</name>
    <dbReference type="NCBI Taxonomy" id="1120975"/>
    <lineage>
        <taxon>Bacteria</taxon>
        <taxon>Bacillati</taxon>
        <taxon>Bacillota</taxon>
        <taxon>Clostridia</taxon>
        <taxon>Eubacteriales</taxon>
        <taxon>Eubacteriaceae</taxon>
        <taxon>Alkalibacter</taxon>
    </lineage>
</organism>
<dbReference type="Gene3D" id="2.30.30.40">
    <property type="entry name" value="SH3 Domains"/>
    <property type="match status" value="1"/>
</dbReference>
<dbReference type="InterPro" id="IPR018247">
    <property type="entry name" value="EF_Hand_1_Ca_BS"/>
</dbReference>
<sequence length="701" mass="76054">MNKKRKVFTILFISIFLFVSIIPTIFASTDYKIIRARITMSPASPKTVNLSLSGAYYLAENPDLILDEGDYTLSVVDTNKVKIKGKNIDVTVGSQVNFIRQKHSGTGSHHLTLKGTVHGTVNYLGNMRFHVSSGSLVVTNHVPLEQYLYGVVAYEMSNAFPIEALKVQAVSARSYAIRSFSTTRDFDIGDTASTQVYRGYNPNFKNVIKAVDDTKGQVVTYNGRIIATYYSASNGGQTELPGNTWGGGTTKNNAYPYLAQKDDPYDTANPSSLYQEVFVPKTVDGTKYIATESNVDGDFVVRIVGVTTAANIRSGPGTNFSIVGTAPLNSIYKWISTTSEKDSAGFFWHRINFTGNEADTAYIREDLGQKIENGRFVYSNPILTDIQSQVFAKIKSSRNIKNATDIKINSVNTFANGKERWPGTGSRSYVTANAGVTVQFYAAGASSLSSKINENIAIELMKTNSNGSYLMSHPYLNSNLRLRGVKAAKDSGGLDGYVITNARYGHGVGMSQRGAQQMARAGKTYREILSFYFDKTELKTLETTVPELPSRGDGTDATQPAPTISSSKHKLQSNSVTGIAEKTSVSAFLGNFSVNNGSVSLVAADKKAKTSGNVGTGDVLYLKDGSGKVVKSYSVVIYGDVNGDGEINVFDIAAIRRDILGAVKIQGTYRSAADVTRDSNVDIFDVSAIRRHILGTSKINQ</sequence>
<dbReference type="Gene3D" id="1.10.1330.10">
    <property type="entry name" value="Dockerin domain"/>
    <property type="match status" value="1"/>
</dbReference>
<dbReference type="PANTHER" id="PTHR30032">
    <property type="entry name" value="N-ACETYLMURAMOYL-L-ALANINE AMIDASE-RELATED"/>
    <property type="match status" value="1"/>
</dbReference>
<dbReference type="GO" id="GO:0004553">
    <property type="term" value="F:hydrolase activity, hydrolyzing O-glycosyl compounds"/>
    <property type="evidence" value="ECO:0007669"/>
    <property type="project" value="InterPro"/>
</dbReference>
<dbReference type="STRING" id="1120975.SAMN02746064_01043"/>
<dbReference type="Pfam" id="PF08486">
    <property type="entry name" value="SpoIID"/>
    <property type="match status" value="1"/>
</dbReference>